<keyword evidence="1" id="KW-0175">Coiled coil</keyword>
<dbReference type="PANTHER" id="PTHR31027">
    <property type="entry name" value="NUCLEAR SEGREGATION PROTEIN BFR1"/>
    <property type="match status" value="1"/>
</dbReference>
<gene>
    <name evidence="3" type="ORF">ACOF00016_LOCUS9740</name>
</gene>
<feature type="coiled-coil region" evidence="1">
    <location>
        <begin position="247"/>
        <end position="321"/>
    </location>
</feature>
<dbReference type="GO" id="GO:0005783">
    <property type="term" value="C:endoplasmic reticulum"/>
    <property type="evidence" value="ECO:0007669"/>
    <property type="project" value="TreeGrafter"/>
</dbReference>
<name>A0A7S3L5N1_9STRA</name>
<feature type="compositionally biased region" description="Basic and acidic residues" evidence="2">
    <location>
        <begin position="44"/>
        <end position="60"/>
    </location>
</feature>
<dbReference type="GO" id="GO:0008298">
    <property type="term" value="P:intracellular mRNA localization"/>
    <property type="evidence" value="ECO:0007669"/>
    <property type="project" value="TreeGrafter"/>
</dbReference>
<feature type="region of interest" description="Disordered" evidence="2">
    <location>
        <begin position="1"/>
        <end position="144"/>
    </location>
</feature>
<dbReference type="EMBL" id="HBIM01011776">
    <property type="protein sequence ID" value="CAE0412476.1"/>
    <property type="molecule type" value="Transcribed_RNA"/>
</dbReference>
<feature type="compositionally biased region" description="Basic and acidic residues" evidence="2">
    <location>
        <begin position="127"/>
        <end position="144"/>
    </location>
</feature>
<evidence type="ECO:0000313" key="3">
    <source>
        <dbReference type="EMBL" id="CAE0412476.1"/>
    </source>
</evidence>
<evidence type="ECO:0008006" key="4">
    <source>
        <dbReference type="Google" id="ProtNLM"/>
    </source>
</evidence>
<dbReference type="PANTHER" id="PTHR31027:SF2">
    <property type="entry name" value="LEBERCILIN DOMAIN-CONTAINING PROTEIN"/>
    <property type="match status" value="1"/>
</dbReference>
<feature type="region of interest" description="Disordered" evidence="2">
    <location>
        <begin position="445"/>
        <end position="493"/>
    </location>
</feature>
<feature type="compositionally biased region" description="Basic and acidic residues" evidence="2">
    <location>
        <begin position="21"/>
        <end position="32"/>
    </location>
</feature>
<dbReference type="AlphaFoldDB" id="A0A7S3L5N1"/>
<evidence type="ECO:0000256" key="1">
    <source>
        <dbReference type="SAM" id="Coils"/>
    </source>
</evidence>
<feature type="compositionally biased region" description="Basic and acidic residues" evidence="2">
    <location>
        <begin position="68"/>
        <end position="98"/>
    </location>
</feature>
<proteinExistence type="predicted"/>
<dbReference type="GO" id="GO:0042175">
    <property type="term" value="C:nuclear outer membrane-endoplasmic reticulum membrane network"/>
    <property type="evidence" value="ECO:0007669"/>
    <property type="project" value="TreeGrafter"/>
</dbReference>
<dbReference type="GO" id="GO:1990904">
    <property type="term" value="C:ribonucleoprotein complex"/>
    <property type="evidence" value="ECO:0007669"/>
    <property type="project" value="TreeGrafter"/>
</dbReference>
<protein>
    <recommendedName>
        <fullName evidence="4">Nuclear segregation protein Bfr1</fullName>
    </recommendedName>
</protein>
<dbReference type="InterPro" id="IPR039604">
    <property type="entry name" value="Bfr1"/>
</dbReference>
<accession>A0A7S3L5N1</accession>
<sequence length="521" mass="59254">MSEEEVKATEAAPATNGEGKANGKDRKPRDETPIEELYDLSKPIPKEERPDKAAHEKEIEELNSTMDSLKEARKKVQDKIDSAMSDPESKSKLQEARTKMNGLKTKKNALIEEKKKLRAQLDQAKNQSDKIVKDKKDARSNVKHKSVEEIDEAIKKLQRIQETTSMTLNEEKKLIKEMDALRNSKKFVADIKNKDAAMLDIKEQRKVIAAQITAKDKEIDGFSKEIDEIMKVIKGINDKESSKRDTVKELFKERDDIKKKMDETVADRNALRAANREKMNKWHNYQRAVRAQKKIQYEEEKARRDAERAEYEAQLAAEEAKKIPYEAEQNLCEYLANFLETTYLGKDSQEKTEKKEDIVAVKEDPFAGMKPVGKKFDEAEEFFGKGKGKKKRVRAAKKQDSAAGPFTLSVDMFDQFGLIQLNPPTKLEEVEKSVKELREKKAWYKEQPRGSVPTAQDIRKANEKAAAKLRQETTTTTTEVKKPKAPGKFSLQDEEFVPLGVGAAATTVNSSWGQKPATQES</sequence>
<reference evidence="3" key="1">
    <citation type="submission" date="2021-01" db="EMBL/GenBank/DDBJ databases">
        <authorList>
            <person name="Corre E."/>
            <person name="Pelletier E."/>
            <person name="Niang G."/>
            <person name="Scheremetjew M."/>
            <person name="Finn R."/>
            <person name="Kale V."/>
            <person name="Holt S."/>
            <person name="Cochrane G."/>
            <person name="Meng A."/>
            <person name="Brown T."/>
            <person name="Cohen L."/>
        </authorList>
    </citation>
    <scope>NUCLEOTIDE SEQUENCE</scope>
    <source>
        <strain evidence="3">CCMP127</strain>
    </source>
</reference>
<evidence type="ECO:0000256" key="2">
    <source>
        <dbReference type="SAM" id="MobiDB-lite"/>
    </source>
</evidence>
<dbReference type="GO" id="GO:0003729">
    <property type="term" value="F:mRNA binding"/>
    <property type="evidence" value="ECO:0007669"/>
    <property type="project" value="TreeGrafter"/>
</dbReference>
<feature type="compositionally biased region" description="Basic and acidic residues" evidence="2">
    <location>
        <begin position="457"/>
        <end position="471"/>
    </location>
</feature>
<organism evidence="3">
    <name type="scientific">Amphora coffeiformis</name>
    <dbReference type="NCBI Taxonomy" id="265554"/>
    <lineage>
        <taxon>Eukaryota</taxon>
        <taxon>Sar</taxon>
        <taxon>Stramenopiles</taxon>
        <taxon>Ochrophyta</taxon>
        <taxon>Bacillariophyta</taxon>
        <taxon>Bacillariophyceae</taxon>
        <taxon>Bacillariophycidae</taxon>
        <taxon>Thalassiophysales</taxon>
        <taxon>Catenulaceae</taxon>
        <taxon>Amphora</taxon>
    </lineage>
</organism>